<dbReference type="Proteomes" id="UP000185221">
    <property type="component" value="Unassembled WGS sequence"/>
</dbReference>
<evidence type="ECO:0000313" key="2">
    <source>
        <dbReference type="EMBL" id="SIN80364.1"/>
    </source>
</evidence>
<name>A0A1N6EBG8_9BACT</name>
<proteinExistence type="predicted"/>
<dbReference type="EMBL" id="FSRC01000001">
    <property type="protein sequence ID" value="SIN80364.1"/>
    <property type="molecule type" value="Genomic_DNA"/>
</dbReference>
<evidence type="ECO:0000256" key="1">
    <source>
        <dbReference type="ARBA" id="ARBA00022729"/>
    </source>
</evidence>
<dbReference type="PANTHER" id="PTHR44103:SF1">
    <property type="entry name" value="PROPROTEIN CONVERTASE P"/>
    <property type="match status" value="1"/>
</dbReference>
<reference evidence="3" key="1">
    <citation type="submission" date="2016-11" db="EMBL/GenBank/DDBJ databases">
        <authorList>
            <person name="Varghese N."/>
            <person name="Submissions S."/>
        </authorList>
    </citation>
    <scope>NUCLEOTIDE SEQUENCE [LARGE SCALE GENOMIC DNA]</scope>
    <source>
        <strain evidence="3">DSM 15292</strain>
    </source>
</reference>
<dbReference type="Pfam" id="PF13517">
    <property type="entry name" value="FG-GAP_3"/>
    <property type="match status" value="1"/>
</dbReference>
<evidence type="ECO:0000313" key="3">
    <source>
        <dbReference type="Proteomes" id="UP000185221"/>
    </source>
</evidence>
<dbReference type="PANTHER" id="PTHR44103">
    <property type="entry name" value="PROPROTEIN CONVERTASE P"/>
    <property type="match status" value="1"/>
</dbReference>
<dbReference type="InterPro" id="IPR028994">
    <property type="entry name" value="Integrin_alpha_N"/>
</dbReference>
<organism evidence="2 3">
    <name type="scientific">Algoriphagus halophilus</name>
    <dbReference type="NCBI Taxonomy" id="226505"/>
    <lineage>
        <taxon>Bacteria</taxon>
        <taxon>Pseudomonadati</taxon>
        <taxon>Bacteroidota</taxon>
        <taxon>Cytophagia</taxon>
        <taxon>Cytophagales</taxon>
        <taxon>Cyclobacteriaceae</taxon>
        <taxon>Algoriphagus</taxon>
    </lineage>
</organism>
<sequence length="676" mass="75656">MHLWDIGLTYFRIPVDLLFCPMKNTLFVLILLTFFGFGNRLVFAQESTLLDNGQSIDFEIVKYNNPKTTSFLGVGLWAWPLPMDYDGDGDMDMLVSCPDKPFNGLYFFENTTGGSFPDFAPPVRLGDAIRNVQVSHIEEGMKVNVPGAELLDFKIHMDGKKRDLYDADELKKGFEKVRFNQWKMVDYEGDGDLDVVVGIDDWADYGWDNAFNQQGEWTNGPLHGYVFLLENVNGDYVNRGELKAGGKILDVYGAPSPNFADFDGDGDLDLICGEFLDRLSYFENIGNRSNPIYAEGRFLENATGIINMDLEMIIPVAVDWDQDGYVDLVIGDEDGRVALVRNTGVTHQGLPLFESPVYFRQQSDNLKFGALATPVSVDWDQDGDEDLITGNSAGYFAFIENLGGGENPVWAEPALLKSKGEAIRIQAGSNGSIQGPAEAKWGYTTLSVADWDGDGHPDILFNSIWGRVEWIRNTGNDLETPKPVLVKRGNEPATYPAWNWWESAPDELVTQWRTTPYAMDWNQDGVMDLIMLDHEGYLAFFEGVKTNGQQAVLPGKRIFYGENASVFSNRDVPMNEEGGLLQLNHAEDGGSGRRKISLVDWDRDGDMDLLVNSVNVSLFENVGQTPDKVVFKHRGPLSDKVLAGHTTSPTFVDWNKDGIWELVVGAEDGHFYYFKR</sequence>
<keyword evidence="3" id="KW-1185">Reference proteome</keyword>
<gene>
    <name evidence="2" type="ORF">SAMN05444394_1937</name>
</gene>
<dbReference type="STRING" id="226505.SAMN05444394_1937"/>
<dbReference type="Gene3D" id="2.130.10.130">
    <property type="entry name" value="Integrin alpha, N-terminal"/>
    <property type="match status" value="2"/>
</dbReference>
<dbReference type="SUPFAM" id="SSF69318">
    <property type="entry name" value="Integrin alpha N-terminal domain"/>
    <property type="match status" value="2"/>
</dbReference>
<keyword evidence="1" id="KW-0732">Signal</keyword>
<dbReference type="InterPro" id="IPR013517">
    <property type="entry name" value="FG-GAP"/>
</dbReference>
<accession>A0A1N6EBG8</accession>
<dbReference type="AlphaFoldDB" id="A0A1N6EBG8"/>
<protein>
    <submittedName>
        <fullName evidence="2">Repeat domain-containing protein</fullName>
    </submittedName>
</protein>